<evidence type="ECO:0000259" key="9">
    <source>
        <dbReference type="Pfam" id="PF17802"/>
    </source>
</evidence>
<keyword evidence="11" id="KW-1185">Reference proteome</keyword>
<evidence type="ECO:0000256" key="5">
    <source>
        <dbReference type="ARBA" id="ARBA00022729"/>
    </source>
</evidence>
<proteinExistence type="inferred from homology"/>
<dbReference type="EMBL" id="PIEU01000037">
    <property type="protein sequence ID" value="PZL76047.1"/>
    <property type="molecule type" value="Genomic_DNA"/>
</dbReference>
<dbReference type="PANTHER" id="PTHR36108">
    <property type="entry name" value="COLOSSIN-B-RELATED"/>
    <property type="match status" value="1"/>
</dbReference>
<comment type="subcellular location">
    <subcellularLocation>
        <location evidence="1">Secreted</location>
        <location evidence="1">Cell wall</location>
    </subcellularLocation>
</comment>
<evidence type="ECO:0008006" key="12">
    <source>
        <dbReference type="Google" id="ProtNLM"/>
    </source>
</evidence>
<evidence type="ECO:0000256" key="3">
    <source>
        <dbReference type="ARBA" id="ARBA00022512"/>
    </source>
</evidence>
<dbReference type="PANTHER" id="PTHR36108:SF13">
    <property type="entry name" value="COLOSSIN-B-RELATED"/>
    <property type="match status" value="1"/>
</dbReference>
<keyword evidence="3" id="KW-0134">Cell wall</keyword>
<protein>
    <recommendedName>
        <fullName evidence="12">Cell surface protein</fullName>
    </recommendedName>
</protein>
<evidence type="ECO:0000259" key="8">
    <source>
        <dbReference type="Pfam" id="PF13731"/>
    </source>
</evidence>
<dbReference type="Proteomes" id="UP000249828">
    <property type="component" value="Unassembled WGS sequence"/>
</dbReference>
<feature type="domain" description="SpaA-like prealbumin fold" evidence="9">
    <location>
        <begin position="331"/>
        <end position="410"/>
    </location>
</feature>
<dbReference type="AlphaFoldDB" id="A0A2W3ZHT6"/>
<evidence type="ECO:0000256" key="4">
    <source>
        <dbReference type="ARBA" id="ARBA00022525"/>
    </source>
</evidence>
<keyword evidence="5 7" id="KW-0732">Signal</keyword>
<dbReference type="STRING" id="1077675.BCR22_06150"/>
<sequence length="592" mass="65279">MRKKMSLVLLISCLGVLCLNLFGNTKINAANETLDKESSVFQNVSLSKIEQQTGTVAKNSLKNGESINYDDVFQVNYHLSIPDEMKLTKNQTFTTNLPYLTPSSKEPVEVKDKDKNILGKWKMITDAKGSKRLSFQVSDFFVESKKHEADIEFTARLDSSITNKKQIVSFKFETKKESDLELTVLEVPFLDGSTEKVNTKIPEKSIVKGDEKTRSKRATVVSPRTKNATVENKAATYSIKVYTIDKEDHSIPVNGVIALFSYDNLSEAIRIETTVNGQLTFTDLPAGRYRVAAGASQSAGYYARVGVANYHEFIVPSTNQTATVEYLRGWGSVRLTKQDETTGAVLPGAEFKLVKNNPDNSIEVVKEGIVSTNKGIVQVDQLFVGNYSFIETKAPEGYILDSTPIVVSLKHEILVYPDPKSKPLWTPESKKTKTNKKADITMSSSTVPTNLNFGKTKIQNSRNETFTATEYGFPTVGKVVIDDTRSNGGWTLKVKQNSDFVATDGSPLVNTTLDVAIGRVTNTASNLPSYIRQVVSLKSGVENSIAIAKTTEGTGKTTIPLDKFSLTVPKETTKKISQYNSSLTWTLSDVPQ</sequence>
<dbReference type="InterPro" id="IPR013783">
    <property type="entry name" value="Ig-like_fold"/>
</dbReference>
<dbReference type="Gene3D" id="2.60.40.10">
    <property type="entry name" value="Immunoglobulins"/>
    <property type="match status" value="1"/>
</dbReference>
<dbReference type="GO" id="GO:0007155">
    <property type="term" value="P:cell adhesion"/>
    <property type="evidence" value="ECO:0007669"/>
    <property type="project" value="InterPro"/>
</dbReference>
<evidence type="ECO:0000256" key="1">
    <source>
        <dbReference type="ARBA" id="ARBA00004191"/>
    </source>
</evidence>
<comment type="caution">
    <text evidence="10">The sequence shown here is derived from an EMBL/GenBank/DDBJ whole genome shotgun (WGS) entry which is preliminary data.</text>
</comment>
<comment type="similarity">
    <text evidence="2">Belongs to the serine-aspartate repeat-containing protein (SDr) family.</text>
</comment>
<dbReference type="InterPro" id="IPR041033">
    <property type="entry name" value="SpaA_PFL_dom_1"/>
</dbReference>
<evidence type="ECO:0000256" key="2">
    <source>
        <dbReference type="ARBA" id="ARBA00007257"/>
    </source>
</evidence>
<gene>
    <name evidence="10" type="ORF">CI088_03820</name>
</gene>
<evidence type="ECO:0000313" key="10">
    <source>
        <dbReference type="EMBL" id="PZL76047.1"/>
    </source>
</evidence>
<name>A0A2W3ZHT6_9ENTE</name>
<reference evidence="10 11" key="1">
    <citation type="submission" date="2017-11" db="EMBL/GenBank/DDBJ databases">
        <title>Draft genome sequence of Enterococcus plantarum TRW2 strain isolated from lettuce.</title>
        <authorList>
            <person name="Kim E.B."/>
            <person name="Marco M.L."/>
            <person name="Williams T.R."/>
            <person name="You I.H."/>
        </authorList>
    </citation>
    <scope>NUCLEOTIDE SEQUENCE [LARGE SCALE GENOMIC DNA]</scope>
    <source>
        <strain evidence="10 11">TRW2</strain>
    </source>
</reference>
<dbReference type="SUPFAM" id="SSF49401">
    <property type="entry name" value="Bacterial adhesins"/>
    <property type="match status" value="1"/>
</dbReference>
<dbReference type="InterPro" id="IPR008966">
    <property type="entry name" value="Adhesion_dom_sf"/>
</dbReference>
<feature type="chain" id="PRO_5015905235" description="Cell surface protein" evidence="7">
    <location>
        <begin position="30"/>
        <end position="592"/>
    </location>
</feature>
<keyword evidence="6" id="KW-0572">Peptidoglycan-anchor</keyword>
<organism evidence="10 11">
    <name type="scientific">Enterococcus plantarum</name>
    <dbReference type="NCBI Taxonomy" id="1077675"/>
    <lineage>
        <taxon>Bacteria</taxon>
        <taxon>Bacillati</taxon>
        <taxon>Bacillota</taxon>
        <taxon>Bacilli</taxon>
        <taxon>Lactobacillales</taxon>
        <taxon>Enterococcaceae</taxon>
        <taxon>Enterococcus</taxon>
    </lineage>
</organism>
<feature type="domain" description="WxL" evidence="8">
    <location>
        <begin position="415"/>
        <end position="591"/>
    </location>
</feature>
<accession>A0A2W3ZHT6</accession>
<dbReference type="Pfam" id="PF17802">
    <property type="entry name" value="SpaA"/>
    <property type="match status" value="1"/>
</dbReference>
<dbReference type="InterPro" id="IPR011252">
    <property type="entry name" value="Fibrogen-bd_dom1"/>
</dbReference>
<dbReference type="Gene3D" id="2.60.40.1280">
    <property type="match status" value="1"/>
</dbReference>
<dbReference type="RefSeq" id="WP_111247255.1">
    <property type="nucleotide sequence ID" value="NZ_PIEU01000037.1"/>
</dbReference>
<keyword evidence="4" id="KW-0964">Secreted</keyword>
<feature type="signal peptide" evidence="7">
    <location>
        <begin position="1"/>
        <end position="29"/>
    </location>
</feature>
<dbReference type="Pfam" id="PF13731">
    <property type="entry name" value="WxL"/>
    <property type="match status" value="1"/>
</dbReference>
<dbReference type="InterPro" id="IPR027994">
    <property type="entry name" value="WxL_dom"/>
</dbReference>
<evidence type="ECO:0000256" key="7">
    <source>
        <dbReference type="SAM" id="SignalP"/>
    </source>
</evidence>
<evidence type="ECO:0000256" key="6">
    <source>
        <dbReference type="ARBA" id="ARBA00023088"/>
    </source>
</evidence>
<evidence type="ECO:0000313" key="11">
    <source>
        <dbReference type="Proteomes" id="UP000249828"/>
    </source>
</evidence>